<dbReference type="Proteomes" id="UP000002881">
    <property type="component" value="Chromosome"/>
</dbReference>
<reference evidence="1 2" key="1">
    <citation type="journal article" date="2012" name="Genome Biol. Evol.">
        <title>Genome Sequence of the Mesophilic Thermotogales Bacterium Mesotoga prima MesG1.Ag.4.2 Reveals the Largest Thermotogales Genome To Date.</title>
        <authorList>
            <person name="Zhaxybayeva O."/>
            <person name="Swithers K.S."/>
            <person name="Foght J."/>
            <person name="Green A.G."/>
            <person name="Bruce D."/>
            <person name="Detter C."/>
            <person name="Han S."/>
            <person name="Teshima H."/>
            <person name="Han J."/>
            <person name="Woyke T."/>
            <person name="Pitluck S."/>
            <person name="Nolan M."/>
            <person name="Ivanova N."/>
            <person name="Pati A."/>
            <person name="Land M.L."/>
            <person name="Dlutek M."/>
            <person name="Doolittle W.F."/>
            <person name="Noll K.M."/>
            <person name="Nesbo C.L."/>
        </authorList>
    </citation>
    <scope>NUCLEOTIDE SEQUENCE [LARGE SCALE GENOMIC DNA]</scope>
    <source>
        <strain evidence="2">mesG1.Ag.4.2</strain>
    </source>
</reference>
<keyword evidence="2" id="KW-1185">Reference proteome</keyword>
<dbReference type="AlphaFoldDB" id="I2F4J1"/>
<evidence type="ECO:0000313" key="1">
    <source>
        <dbReference type="EMBL" id="AFK06844.1"/>
    </source>
</evidence>
<name>I2F4J1_9BACT</name>
<dbReference type="HOGENOM" id="CLU_2409823_0_0_0"/>
<organism evidence="1 2">
    <name type="scientific">Mesotoga prima MesG1.Ag.4.2</name>
    <dbReference type="NCBI Taxonomy" id="660470"/>
    <lineage>
        <taxon>Bacteria</taxon>
        <taxon>Thermotogati</taxon>
        <taxon>Thermotogota</taxon>
        <taxon>Thermotogae</taxon>
        <taxon>Kosmotogales</taxon>
        <taxon>Kosmotogaceae</taxon>
        <taxon>Mesotoga</taxon>
    </lineage>
</organism>
<proteinExistence type="predicted"/>
<sequence length="92" mass="10754">MTVGIYWMKQHVFAAGYSRLMSSDVLLVRIPSFREKGTDHRNRSVPIFAYSDQWLLNVCRSLCRDPVQDHYGMTPLNVILTMVLEKFIFITK</sequence>
<dbReference type="EMBL" id="CP003532">
    <property type="protein sequence ID" value="AFK06844.1"/>
    <property type="molecule type" value="Genomic_DNA"/>
</dbReference>
<protein>
    <submittedName>
        <fullName evidence="1">Uncharacterized protein</fullName>
    </submittedName>
</protein>
<gene>
    <name evidence="1" type="ORF">Theba_1142</name>
</gene>
<dbReference type="KEGG" id="mpg:Theba_1142"/>
<accession>I2F4J1</accession>
<evidence type="ECO:0000313" key="2">
    <source>
        <dbReference type="Proteomes" id="UP000002881"/>
    </source>
</evidence>